<organism evidence="1 3">
    <name type="scientific">Rahnella sp. (strain Y9602)</name>
    <dbReference type="NCBI Taxonomy" id="2703885"/>
    <lineage>
        <taxon>Bacteria</taxon>
        <taxon>Pseudomonadati</taxon>
        <taxon>Pseudomonadota</taxon>
        <taxon>Gammaproteobacteria</taxon>
        <taxon>Enterobacterales</taxon>
        <taxon>Yersiniaceae</taxon>
        <taxon>Rahnella</taxon>
    </lineage>
</organism>
<sequence length="124" mass="14100" precursor="true">MKNEMRITMLRKPILLTLIFLISACAGEKNFSVDYINNHPWDIAYCLRQNLNQKGYQTGTPENDAANIMKEMTVSKNGETAGIYWIDKATVGSIGRSVSTHNVQDWAYRDMDAVLHQCKSELDQ</sequence>
<reference evidence="3" key="1">
    <citation type="submission" date="2011-01" db="EMBL/GenBank/DDBJ databases">
        <title>Complete sequence of plasmid1 of Rahnella sp. Y9602.</title>
        <authorList>
            <consortium name="US DOE Joint Genome Institute"/>
            <person name="Lucas S."/>
            <person name="Copeland A."/>
            <person name="Lapidus A."/>
            <person name="Cheng J.-F."/>
            <person name="Goodwin L."/>
            <person name="Pitluck S."/>
            <person name="Lu M."/>
            <person name="Detter J.C."/>
            <person name="Han C."/>
            <person name="Tapia R."/>
            <person name="Land M."/>
            <person name="Hauser L."/>
            <person name="Kyrpides N."/>
            <person name="Ivanova N."/>
            <person name="Ovchinnikova G."/>
            <person name="Pagani I."/>
            <person name="Sobecky P.A."/>
            <person name="Martinez R.J."/>
            <person name="Woyke T."/>
        </authorList>
    </citation>
    <scope>NUCLEOTIDE SEQUENCE [LARGE SCALE GENOMIC DNA]</scope>
    <source>
        <strain evidence="3">Y9602</strain>
        <plasmid evidence="3">pRAHAQ01</plasmid>
    </source>
</reference>
<dbReference type="Proteomes" id="UP001598201">
    <property type="component" value="Unassembled WGS sequence"/>
</dbReference>
<keyword evidence="1" id="KW-0614">Plasmid</keyword>
<dbReference type="PROSITE" id="PS51257">
    <property type="entry name" value="PROKAR_LIPOPROTEIN"/>
    <property type="match status" value="1"/>
</dbReference>
<dbReference type="KEGG" id="rah:Rahaq_4851"/>
<reference evidence="1 3" key="2">
    <citation type="journal article" date="2012" name="J. Bacteriol.">
        <title>Complete Genome Sequence of Rahnella sp. Strain Y9602, a Gammaproteobacterium Isolate from Metal- and Radionuclide-Contaminated Soil.</title>
        <authorList>
            <person name="Martinez R.J."/>
            <person name="Bruce D."/>
            <person name="Detter C."/>
            <person name="Goodwin L.A."/>
            <person name="Han J."/>
            <person name="Han C.S."/>
            <person name="Held B."/>
            <person name="Land M.L."/>
            <person name="Mikhailova N."/>
            <person name="Nolan M."/>
            <person name="Pennacchio L."/>
            <person name="Pitluck S."/>
            <person name="Tapia R."/>
            <person name="Woyke T."/>
            <person name="Sobecky P.A."/>
        </authorList>
    </citation>
    <scope>NUCLEOTIDE SEQUENCE [LARGE SCALE GENOMIC DNA]</scope>
    <source>
        <strain evidence="1 3">Y9602</strain>
        <plasmid evidence="1 3">pRAHAQ01</plasmid>
    </source>
</reference>
<evidence type="ECO:0008006" key="5">
    <source>
        <dbReference type="Google" id="ProtNLM"/>
    </source>
</evidence>
<evidence type="ECO:0000313" key="4">
    <source>
        <dbReference type="Proteomes" id="UP001598201"/>
    </source>
</evidence>
<evidence type="ECO:0000313" key="1">
    <source>
        <dbReference type="EMBL" id="ADW76430.1"/>
    </source>
</evidence>
<dbReference type="Proteomes" id="UP000007257">
    <property type="component" value="Plasmid pRAHAQ01"/>
</dbReference>
<accession>A0A0H3FI26</accession>
<gene>
    <name evidence="1" type="ordered locus">Rahaq_4851</name>
    <name evidence="2" type="ORF">ACFPK4_22505</name>
</gene>
<evidence type="ECO:0000313" key="2">
    <source>
        <dbReference type="EMBL" id="MFD3226314.1"/>
    </source>
</evidence>
<dbReference type="RefSeq" id="WP_013578111.1">
    <property type="nucleotide sequence ID" value="NC_015062.1"/>
</dbReference>
<geneLocation type="plasmid" evidence="1 3">
    <name>pRAHAQ01</name>
</geneLocation>
<reference evidence="2 4" key="3">
    <citation type="submission" date="2024-09" db="EMBL/GenBank/DDBJ databases">
        <title>Genomes of Rahnella.</title>
        <authorList>
            <person name="Mnguni F.C."/>
            <person name="Shin G.Y."/>
            <person name="Coutinho T."/>
        </authorList>
    </citation>
    <scope>NUCLEOTIDE SEQUENCE [LARGE SCALE GENOMIC DNA]</scope>
    <source>
        <strain evidence="2 4">20WA0057</strain>
    </source>
</reference>
<dbReference type="HOGENOM" id="CLU_2094824_0_0_6"/>
<dbReference type="AlphaFoldDB" id="A0A0H3FI26"/>
<dbReference type="EMBL" id="JBHUCJ010000081">
    <property type="protein sequence ID" value="MFD3226314.1"/>
    <property type="molecule type" value="Genomic_DNA"/>
</dbReference>
<protein>
    <recommendedName>
        <fullName evidence="5">Lipoprotein</fullName>
    </recommendedName>
</protein>
<keyword evidence="4" id="KW-1185">Reference proteome</keyword>
<name>A0A0H3FI26_RAHSY</name>
<evidence type="ECO:0000313" key="3">
    <source>
        <dbReference type="Proteomes" id="UP000007257"/>
    </source>
</evidence>
<proteinExistence type="predicted"/>
<dbReference type="EMBL" id="CP002506">
    <property type="protein sequence ID" value="ADW76430.1"/>
    <property type="molecule type" value="Genomic_DNA"/>
</dbReference>